<dbReference type="InterPro" id="IPR051806">
    <property type="entry name" value="HAD-like_SPP"/>
</dbReference>
<dbReference type="GO" id="GO:0016787">
    <property type="term" value="F:hydrolase activity"/>
    <property type="evidence" value="ECO:0007669"/>
    <property type="project" value="UniProtKB-KW"/>
</dbReference>
<dbReference type="PANTHER" id="PTHR43481">
    <property type="entry name" value="FRUCTOSE-1-PHOSPHATE PHOSPHATASE"/>
    <property type="match status" value="1"/>
</dbReference>
<dbReference type="EMBL" id="CP079216">
    <property type="protein sequence ID" value="QXT64401.1"/>
    <property type="molecule type" value="Genomic_DNA"/>
</dbReference>
<proteinExistence type="predicted"/>
<dbReference type="Proteomes" id="UP000824504">
    <property type="component" value="Chromosome"/>
</dbReference>
<evidence type="ECO:0000313" key="1">
    <source>
        <dbReference type="EMBL" id="QXT64401.1"/>
    </source>
</evidence>
<evidence type="ECO:0000313" key="2">
    <source>
        <dbReference type="Proteomes" id="UP000824504"/>
    </source>
</evidence>
<organism evidence="1 2">
    <name type="scientific">Tessaracoccus palaemonis</name>
    <dbReference type="NCBI Taxonomy" id="2829499"/>
    <lineage>
        <taxon>Bacteria</taxon>
        <taxon>Bacillati</taxon>
        <taxon>Actinomycetota</taxon>
        <taxon>Actinomycetes</taxon>
        <taxon>Propionibacteriales</taxon>
        <taxon>Propionibacteriaceae</taxon>
        <taxon>Tessaracoccus</taxon>
    </lineage>
</organism>
<protein>
    <submittedName>
        <fullName evidence="1">HAD-IA family hydrolase</fullName>
    </submittedName>
</protein>
<dbReference type="Pfam" id="PF00702">
    <property type="entry name" value="Hydrolase"/>
    <property type="match status" value="1"/>
</dbReference>
<dbReference type="PANTHER" id="PTHR43481:SF4">
    <property type="entry name" value="GLYCEROL-1-PHOSPHATE PHOSPHOHYDROLASE 1-RELATED"/>
    <property type="match status" value="1"/>
</dbReference>
<dbReference type="InterPro" id="IPR006439">
    <property type="entry name" value="HAD-SF_hydro_IA"/>
</dbReference>
<keyword evidence="2" id="KW-1185">Reference proteome</keyword>
<sequence>MMRSYVRWAEEYGVDLSQARMYTGRPSEAVARALVTDGRAEEAGLRLDALEVSDTDGVIALPGSLDALSALDDGRRAIATSCTMALVVARMDAAGLPLPTVVVAREQYAHGKPAPDPFLVAAQRLGVDPARCLVAEDAPAGVAGAHAAGCRVLGVLTSHTADELGADWHVGSLAEVSFAVTADGVAVSLA</sequence>
<reference evidence="1 2" key="1">
    <citation type="submission" date="2021-07" db="EMBL/GenBank/DDBJ databases">
        <title>complete genome sequencing of Tessaracoccus sp.J1M15.</title>
        <authorList>
            <person name="Bae J.-W."/>
            <person name="Kim D.-y."/>
        </authorList>
    </citation>
    <scope>NUCLEOTIDE SEQUENCE [LARGE SCALE GENOMIC DNA]</scope>
    <source>
        <strain evidence="1 2">J1M15</strain>
    </source>
</reference>
<dbReference type="NCBIfam" id="TIGR01509">
    <property type="entry name" value="HAD-SF-IA-v3"/>
    <property type="match status" value="1"/>
</dbReference>
<gene>
    <name evidence="1" type="ORF">KDB89_12750</name>
</gene>
<keyword evidence="1" id="KW-0378">Hydrolase</keyword>
<name>A0ABX8SLY7_9ACTN</name>
<accession>A0ABX8SLY7</accession>